<keyword evidence="3" id="KW-0572">Peptidoglycan-anchor</keyword>
<gene>
    <name evidence="7" type="ORF">K0625_09795</name>
</gene>
<dbReference type="EMBL" id="JAHZST010000005">
    <property type="protein sequence ID" value="MBW8183965.1"/>
    <property type="molecule type" value="Genomic_DNA"/>
</dbReference>
<dbReference type="InterPro" id="IPR036465">
    <property type="entry name" value="vWFA_dom_sf"/>
</dbReference>
<keyword evidence="1" id="KW-0134">Cell wall</keyword>
<dbReference type="SMART" id="SM00327">
    <property type="entry name" value="VWA"/>
    <property type="match status" value="1"/>
</dbReference>
<dbReference type="Pfam" id="PF08487">
    <property type="entry name" value="VIT"/>
    <property type="match status" value="1"/>
</dbReference>
<evidence type="ECO:0000256" key="3">
    <source>
        <dbReference type="ARBA" id="ARBA00023088"/>
    </source>
</evidence>
<dbReference type="RefSeq" id="WP_220109516.1">
    <property type="nucleotide sequence ID" value="NZ_JAHZST010000005.1"/>
</dbReference>
<comment type="caution">
    <text evidence="7">The sequence shown here is derived from an EMBL/GenBank/DDBJ whole genome shotgun (WGS) entry which is preliminary data.</text>
</comment>
<dbReference type="Pfam" id="PF13768">
    <property type="entry name" value="VWA_3"/>
    <property type="match status" value="1"/>
</dbReference>
<reference evidence="7 8" key="1">
    <citation type="submission" date="2021-07" db="EMBL/GenBank/DDBJ databases">
        <title>Shewanella sp. nov, isolated from SCS.</title>
        <authorList>
            <person name="Cao W.R."/>
        </authorList>
    </citation>
    <scope>NUCLEOTIDE SEQUENCE [LARGE SCALE GENOMIC DNA]</scope>
    <source>
        <strain evidence="7 8">NR704-98</strain>
    </source>
</reference>
<dbReference type="SMART" id="SM00609">
    <property type="entry name" value="VIT"/>
    <property type="match status" value="1"/>
</dbReference>
<dbReference type="Pfam" id="PF00746">
    <property type="entry name" value="Gram_pos_anchor"/>
    <property type="match status" value="1"/>
</dbReference>
<dbReference type="Gene3D" id="3.40.50.410">
    <property type="entry name" value="von Willebrand factor, type A domain"/>
    <property type="match status" value="1"/>
</dbReference>
<protein>
    <submittedName>
        <fullName evidence="7">Marine proteobacterial sortase target protein</fullName>
    </submittedName>
</protein>
<evidence type="ECO:0000259" key="5">
    <source>
        <dbReference type="PROSITE" id="PS50234"/>
    </source>
</evidence>
<dbReference type="PROSITE" id="PS50234">
    <property type="entry name" value="VWFA"/>
    <property type="match status" value="1"/>
</dbReference>
<dbReference type="SUPFAM" id="SSF53300">
    <property type="entry name" value="vWA-like"/>
    <property type="match status" value="1"/>
</dbReference>
<accession>A0ABS7E2R1</accession>
<keyword evidence="4" id="KW-0472">Membrane</keyword>
<name>A0ABS7E2R1_9GAMM</name>
<dbReference type="InterPro" id="IPR022440">
    <property type="entry name" value="CHP03788"/>
</dbReference>
<evidence type="ECO:0000259" key="6">
    <source>
        <dbReference type="PROSITE" id="PS51468"/>
    </source>
</evidence>
<proteinExistence type="predicted"/>
<evidence type="ECO:0000313" key="8">
    <source>
        <dbReference type="Proteomes" id="UP001195963"/>
    </source>
</evidence>
<keyword evidence="8" id="KW-1185">Reference proteome</keyword>
<keyword evidence="4" id="KW-0812">Transmembrane</keyword>
<dbReference type="InterPro" id="IPR019931">
    <property type="entry name" value="LPXTG_anchor"/>
</dbReference>
<dbReference type="PROSITE" id="PS51468">
    <property type="entry name" value="VIT"/>
    <property type="match status" value="1"/>
</dbReference>
<dbReference type="InterPro" id="IPR013694">
    <property type="entry name" value="VIT"/>
</dbReference>
<feature type="transmembrane region" description="Helical" evidence="4">
    <location>
        <begin position="704"/>
        <end position="727"/>
    </location>
</feature>
<sequence length="739" mass="80998">MKMDNSGFLALSLAPYLLTMLAPFRGAAVIRILTIGVLSCLSLFSYAQQRSEGGQASLIYHSGDGEEHVSLPLTTQVEMKVSGWTNRVNVRQVFRNDTQHWLNGRYQFPLPDEAAVDHMRLEVGSKIIEGQIKEKIKAKKQFEMAKKAGKRASLVSQSTPNIFTTSVANLGPGEALVVEISYQELVSYQKGEFSLRFPMVVNPRYLSPVSMQDKKSGSVSFSNTLDAIENYAAHSDSIGIDSAAKVSIEVELDAGVGLSLISSPYHKVSRTQLSDSRYRVSLTGVKADRDFVLNWRPEIETKPTAAVFSQQGKTHSLSSKIQVAPTDAKASLKASRTKAVEDDYALLMLLPPLAQKLDVSISRELILVIDTSGSMSGASIAQAKRALNYALAGLKAKDTFNVIEFNSNVGALSPYSLPATAKNIGLANQYVRSLKANGGTEMRLALNAALDKDTEAEELGSERLRQVLFMTDGSVGDEQVLFQLIKQKIGESRLFTLGIGSAPNSHFMRRAAEFGRGTFTYIGKLDEVQSKIESLLYQIERPQLTDIKLRYADNRVPDYWPAVIPDLYAEEPLLVAIKMNSTQHVSSPTELIVSGTIGGQYWQESVSLKERKPELGLDLIWARKQIAALDLSKNGVNEQRVKQQITALALDYHLVSAHTSLVAVEMTPARASGIKSKSVELLSAIPYGWVPPATLPQTGTASRLFILIGGLLLSLLGIYLLSYYRAFGLVLSSQERRDA</sequence>
<evidence type="ECO:0000256" key="1">
    <source>
        <dbReference type="ARBA" id="ARBA00022512"/>
    </source>
</evidence>
<evidence type="ECO:0000256" key="4">
    <source>
        <dbReference type="SAM" id="Phobius"/>
    </source>
</evidence>
<dbReference type="NCBIfam" id="TIGR03788">
    <property type="entry name" value="marine_srt_targ"/>
    <property type="match status" value="1"/>
</dbReference>
<evidence type="ECO:0000256" key="2">
    <source>
        <dbReference type="ARBA" id="ARBA00022525"/>
    </source>
</evidence>
<organism evidence="7 8">
    <name type="scientific">Shewanella nanhaiensis</name>
    <dbReference type="NCBI Taxonomy" id="2864872"/>
    <lineage>
        <taxon>Bacteria</taxon>
        <taxon>Pseudomonadati</taxon>
        <taxon>Pseudomonadota</taxon>
        <taxon>Gammaproteobacteria</taxon>
        <taxon>Alteromonadales</taxon>
        <taxon>Shewanellaceae</taxon>
        <taxon>Shewanella</taxon>
    </lineage>
</organism>
<dbReference type="NCBIfam" id="TIGR01167">
    <property type="entry name" value="LPXTG_anchor"/>
    <property type="match status" value="1"/>
</dbReference>
<dbReference type="PANTHER" id="PTHR45737">
    <property type="entry name" value="VON WILLEBRAND FACTOR A DOMAIN-CONTAINING PROTEIN 5A"/>
    <property type="match status" value="1"/>
</dbReference>
<dbReference type="InterPro" id="IPR002035">
    <property type="entry name" value="VWF_A"/>
</dbReference>
<feature type="domain" description="VIT" evidence="6">
    <location>
        <begin position="56"/>
        <end position="184"/>
    </location>
</feature>
<feature type="domain" description="VWFA" evidence="5">
    <location>
        <begin position="364"/>
        <end position="539"/>
    </location>
</feature>
<keyword evidence="2" id="KW-0964">Secreted</keyword>
<dbReference type="Proteomes" id="UP001195963">
    <property type="component" value="Unassembled WGS sequence"/>
</dbReference>
<keyword evidence="4" id="KW-1133">Transmembrane helix</keyword>
<dbReference type="PANTHER" id="PTHR45737:SF6">
    <property type="entry name" value="VON WILLEBRAND FACTOR A DOMAIN-CONTAINING PROTEIN 5A"/>
    <property type="match status" value="1"/>
</dbReference>
<evidence type="ECO:0000313" key="7">
    <source>
        <dbReference type="EMBL" id="MBW8183965.1"/>
    </source>
</evidence>